<dbReference type="Proteomes" id="UP000265140">
    <property type="component" value="Chromosome 19"/>
</dbReference>
<comment type="subcellular location">
    <subcellularLocation>
        <location evidence="1">Nucleus</location>
    </subcellularLocation>
</comment>
<dbReference type="InterPro" id="IPR036638">
    <property type="entry name" value="HLH_DNA-bd_sf"/>
</dbReference>
<evidence type="ECO:0000256" key="6">
    <source>
        <dbReference type="ARBA" id="ARBA00023163"/>
    </source>
</evidence>
<organism evidence="10 11">
    <name type="scientific">Esox lucius</name>
    <name type="common">Northern pike</name>
    <dbReference type="NCBI Taxonomy" id="8010"/>
    <lineage>
        <taxon>Eukaryota</taxon>
        <taxon>Metazoa</taxon>
        <taxon>Chordata</taxon>
        <taxon>Craniata</taxon>
        <taxon>Vertebrata</taxon>
        <taxon>Euteleostomi</taxon>
        <taxon>Actinopterygii</taxon>
        <taxon>Neopterygii</taxon>
        <taxon>Teleostei</taxon>
        <taxon>Protacanthopterygii</taxon>
        <taxon>Esociformes</taxon>
        <taxon>Esocidae</taxon>
        <taxon>Esox</taxon>
    </lineage>
</organism>
<dbReference type="GO" id="GO:0000981">
    <property type="term" value="F:DNA-binding transcription factor activity, RNA polymerase II-specific"/>
    <property type="evidence" value="ECO:0007669"/>
    <property type="project" value="TreeGrafter"/>
</dbReference>
<keyword evidence="7" id="KW-0539">Nucleus</keyword>
<sequence length="191" mass="20932">MDAIAFSELLRLPAGDLLDCSAFLETSCPSSDPGYYSACSSLSPASSIDSGCLSPPCLQWGAGLEKQAPNPSGSIIQPTKRPRTEELPAQEKPRHSRSKFPGKKRETASEREKLRMRDLTKALNHLRTYLPPSVAPAGQTLTKIETLRLTIGYISHLSLALQQVIQNYFVHVNCPKNLLSVLSMYICCSPD</sequence>
<proteinExistence type="predicted"/>
<evidence type="ECO:0000256" key="3">
    <source>
        <dbReference type="ARBA" id="ARBA00022976"/>
    </source>
</evidence>
<evidence type="ECO:0000256" key="4">
    <source>
        <dbReference type="ARBA" id="ARBA00023015"/>
    </source>
</evidence>
<evidence type="ECO:0000313" key="10">
    <source>
        <dbReference type="Ensembl" id="ENSELUP00000080194.1"/>
    </source>
</evidence>
<keyword evidence="5" id="KW-0238">DNA-binding</keyword>
<dbReference type="Gene3D" id="4.10.280.10">
    <property type="entry name" value="Helix-loop-helix DNA-binding domain"/>
    <property type="match status" value="1"/>
</dbReference>
<dbReference type="GO" id="GO:0007219">
    <property type="term" value="P:Notch signaling pathway"/>
    <property type="evidence" value="ECO:0007669"/>
    <property type="project" value="UniProtKB-KW"/>
</dbReference>
<evidence type="ECO:0000256" key="1">
    <source>
        <dbReference type="ARBA" id="ARBA00004123"/>
    </source>
</evidence>
<dbReference type="InterPro" id="IPR040259">
    <property type="entry name" value="Mesogenin/MesP"/>
</dbReference>
<dbReference type="AlphaFoldDB" id="A0A6Q2ZNI6"/>
<dbReference type="InParanoid" id="A0A6Q2ZNI6"/>
<dbReference type="GO" id="GO:0001707">
    <property type="term" value="P:mesoderm formation"/>
    <property type="evidence" value="ECO:0007669"/>
    <property type="project" value="TreeGrafter"/>
</dbReference>
<dbReference type="Ensembl" id="ENSELUT00000069412.2">
    <property type="protein sequence ID" value="ENSELUP00000080194.1"/>
    <property type="gene ID" value="ENSELUG00000033105.2"/>
</dbReference>
<dbReference type="GO" id="GO:0032525">
    <property type="term" value="P:somite rostral/caudal axis specification"/>
    <property type="evidence" value="ECO:0007669"/>
    <property type="project" value="TreeGrafter"/>
</dbReference>
<keyword evidence="2" id="KW-0217">Developmental protein</keyword>
<dbReference type="PANTHER" id="PTHR20937:SF6">
    <property type="entry name" value="MESODERM POSTERIOR PROTEIN 1"/>
    <property type="match status" value="1"/>
</dbReference>
<keyword evidence="4" id="KW-0805">Transcription regulation</keyword>
<evidence type="ECO:0000256" key="5">
    <source>
        <dbReference type="ARBA" id="ARBA00023125"/>
    </source>
</evidence>
<feature type="region of interest" description="Disordered" evidence="8">
    <location>
        <begin position="63"/>
        <end position="112"/>
    </location>
</feature>
<dbReference type="PANTHER" id="PTHR20937">
    <property type="entry name" value="IP14615P"/>
    <property type="match status" value="1"/>
</dbReference>
<dbReference type="Pfam" id="PF00010">
    <property type="entry name" value="HLH"/>
    <property type="match status" value="1"/>
</dbReference>
<feature type="compositionally biased region" description="Basic and acidic residues" evidence="8">
    <location>
        <begin position="82"/>
        <end position="93"/>
    </location>
</feature>
<dbReference type="GO" id="GO:0003007">
    <property type="term" value="P:heart morphogenesis"/>
    <property type="evidence" value="ECO:0007669"/>
    <property type="project" value="TreeGrafter"/>
</dbReference>
<feature type="domain" description="BHLH" evidence="9">
    <location>
        <begin position="103"/>
        <end position="157"/>
    </location>
</feature>
<name>A0A6Q2ZNI6_ESOLU</name>
<evidence type="ECO:0000313" key="11">
    <source>
        <dbReference type="Proteomes" id="UP000265140"/>
    </source>
</evidence>
<reference evidence="10" key="2">
    <citation type="submission" date="2020-02" db="EMBL/GenBank/DDBJ databases">
        <title>Esox lucius (northern pike) genome, fEsoLuc1, primary haplotype.</title>
        <authorList>
            <person name="Myers G."/>
            <person name="Karagic N."/>
            <person name="Meyer A."/>
            <person name="Pippel M."/>
            <person name="Reichard M."/>
            <person name="Winkler S."/>
            <person name="Tracey A."/>
            <person name="Sims Y."/>
            <person name="Howe K."/>
            <person name="Rhie A."/>
            <person name="Formenti G."/>
            <person name="Durbin R."/>
            <person name="Fedrigo O."/>
            <person name="Jarvis E.D."/>
        </authorList>
    </citation>
    <scope>NUCLEOTIDE SEQUENCE [LARGE SCALE GENOMIC DNA]</scope>
</reference>
<evidence type="ECO:0000256" key="2">
    <source>
        <dbReference type="ARBA" id="ARBA00022473"/>
    </source>
</evidence>
<dbReference type="GO" id="GO:0000978">
    <property type="term" value="F:RNA polymerase II cis-regulatory region sequence-specific DNA binding"/>
    <property type="evidence" value="ECO:0007669"/>
    <property type="project" value="TreeGrafter"/>
</dbReference>
<keyword evidence="6" id="KW-0804">Transcription</keyword>
<dbReference type="GO" id="GO:0005634">
    <property type="term" value="C:nucleus"/>
    <property type="evidence" value="ECO:0007669"/>
    <property type="project" value="UniProtKB-SubCell"/>
</dbReference>
<evidence type="ECO:0000256" key="8">
    <source>
        <dbReference type="SAM" id="MobiDB-lite"/>
    </source>
</evidence>
<reference evidence="10" key="3">
    <citation type="submission" date="2025-08" db="UniProtKB">
        <authorList>
            <consortium name="Ensembl"/>
        </authorList>
    </citation>
    <scope>IDENTIFICATION</scope>
</reference>
<feature type="compositionally biased region" description="Basic and acidic residues" evidence="8">
    <location>
        <begin position="103"/>
        <end position="112"/>
    </location>
</feature>
<reference evidence="10" key="4">
    <citation type="submission" date="2025-09" db="UniProtKB">
        <authorList>
            <consortium name="Ensembl"/>
        </authorList>
    </citation>
    <scope>IDENTIFICATION</scope>
</reference>
<evidence type="ECO:0000256" key="7">
    <source>
        <dbReference type="ARBA" id="ARBA00023242"/>
    </source>
</evidence>
<dbReference type="SUPFAM" id="SSF47459">
    <property type="entry name" value="HLH, helix-loop-helix DNA-binding domain"/>
    <property type="match status" value="1"/>
</dbReference>
<dbReference type="InterPro" id="IPR011598">
    <property type="entry name" value="bHLH_dom"/>
</dbReference>
<accession>A0A6Q2ZNI6</accession>
<evidence type="ECO:0000259" key="9">
    <source>
        <dbReference type="PROSITE" id="PS50888"/>
    </source>
</evidence>
<keyword evidence="11" id="KW-1185">Reference proteome</keyword>
<dbReference type="GO" id="GO:0046983">
    <property type="term" value="F:protein dimerization activity"/>
    <property type="evidence" value="ECO:0007669"/>
    <property type="project" value="InterPro"/>
</dbReference>
<dbReference type="GeneTree" id="ENSGT00530000063712"/>
<protein>
    <recommendedName>
        <fullName evidence="9">BHLH domain-containing protein</fullName>
    </recommendedName>
</protein>
<dbReference type="FunFam" id="4.10.280.10:FF:000047">
    <property type="entry name" value="mesoderm posterior protein 1"/>
    <property type="match status" value="1"/>
</dbReference>
<reference evidence="11" key="1">
    <citation type="journal article" date="2014" name="PLoS ONE">
        <title>The genome and linkage map of the northern pike (Esox lucius): conserved synteny revealed between the salmonid sister group and the Neoteleostei.</title>
        <authorList>
            <person name="Rondeau E.B."/>
            <person name="Minkley D.R."/>
            <person name="Leong J.S."/>
            <person name="Messmer A.M."/>
            <person name="Jantzen J.R."/>
            <person name="von Schalburg K.R."/>
            <person name="Lemon C."/>
            <person name="Bird N.H."/>
            <person name="Koop B.F."/>
        </authorList>
    </citation>
    <scope>NUCLEOTIDE SEQUENCE</scope>
</reference>
<dbReference type="OMA" id="CCFSPPC"/>
<dbReference type="SMART" id="SM00353">
    <property type="entry name" value="HLH"/>
    <property type="match status" value="1"/>
</dbReference>
<keyword evidence="3" id="KW-0914">Notch signaling pathway</keyword>
<dbReference type="PROSITE" id="PS50888">
    <property type="entry name" value="BHLH"/>
    <property type="match status" value="1"/>
</dbReference>